<sequence length="77" mass="8652">YCRYGDACKFAHHTGIPVNGAGRFHPNGNGHLYNGGVNTESDEWGFTGVEQSEVIVEEVKTWDDEDTQDQMDQQEFS</sequence>
<dbReference type="Proteomes" id="UP000789508">
    <property type="component" value="Unassembled WGS sequence"/>
</dbReference>
<gene>
    <name evidence="3" type="ORF">ALEPTO_LOCUS11736</name>
</gene>
<name>A0A9N9HUA4_9GLOM</name>
<proteinExistence type="predicted"/>
<evidence type="ECO:0000313" key="4">
    <source>
        <dbReference type="Proteomes" id="UP000789508"/>
    </source>
</evidence>
<evidence type="ECO:0000313" key="3">
    <source>
        <dbReference type="EMBL" id="CAG8705697.1"/>
    </source>
</evidence>
<keyword evidence="1" id="KW-0863">Zinc-finger</keyword>
<dbReference type="GO" id="GO:0008270">
    <property type="term" value="F:zinc ion binding"/>
    <property type="evidence" value="ECO:0007669"/>
    <property type="project" value="UniProtKB-KW"/>
</dbReference>
<dbReference type="PROSITE" id="PS50103">
    <property type="entry name" value="ZF_C3H1"/>
    <property type="match status" value="1"/>
</dbReference>
<keyword evidence="1" id="KW-0479">Metal-binding</keyword>
<keyword evidence="4" id="KW-1185">Reference proteome</keyword>
<feature type="zinc finger region" description="C3H1-type" evidence="1">
    <location>
        <begin position="1"/>
        <end position="15"/>
    </location>
</feature>
<accession>A0A9N9HUA4</accession>
<organism evidence="3 4">
    <name type="scientific">Ambispora leptoticha</name>
    <dbReference type="NCBI Taxonomy" id="144679"/>
    <lineage>
        <taxon>Eukaryota</taxon>
        <taxon>Fungi</taxon>
        <taxon>Fungi incertae sedis</taxon>
        <taxon>Mucoromycota</taxon>
        <taxon>Glomeromycotina</taxon>
        <taxon>Glomeromycetes</taxon>
        <taxon>Archaeosporales</taxon>
        <taxon>Ambisporaceae</taxon>
        <taxon>Ambispora</taxon>
    </lineage>
</organism>
<feature type="non-terminal residue" evidence="3">
    <location>
        <position position="1"/>
    </location>
</feature>
<dbReference type="AlphaFoldDB" id="A0A9N9HUA4"/>
<feature type="domain" description="C3H1-type" evidence="2">
    <location>
        <begin position="1"/>
        <end position="15"/>
    </location>
</feature>
<dbReference type="EMBL" id="CAJVPS010020868">
    <property type="protein sequence ID" value="CAG8705697.1"/>
    <property type="molecule type" value="Genomic_DNA"/>
</dbReference>
<protein>
    <submittedName>
        <fullName evidence="3">8617_t:CDS:1</fullName>
    </submittedName>
</protein>
<evidence type="ECO:0000259" key="2">
    <source>
        <dbReference type="PROSITE" id="PS50103"/>
    </source>
</evidence>
<evidence type="ECO:0000256" key="1">
    <source>
        <dbReference type="PROSITE-ProRule" id="PRU00723"/>
    </source>
</evidence>
<dbReference type="InterPro" id="IPR000571">
    <property type="entry name" value="Znf_CCCH"/>
</dbReference>
<dbReference type="Pfam" id="PF00642">
    <property type="entry name" value="zf-CCCH"/>
    <property type="match status" value="1"/>
</dbReference>
<comment type="caution">
    <text evidence="3">The sequence shown here is derived from an EMBL/GenBank/DDBJ whole genome shotgun (WGS) entry which is preliminary data.</text>
</comment>
<keyword evidence="1" id="KW-0862">Zinc</keyword>
<reference evidence="3" key="1">
    <citation type="submission" date="2021-06" db="EMBL/GenBank/DDBJ databases">
        <authorList>
            <person name="Kallberg Y."/>
            <person name="Tangrot J."/>
            <person name="Rosling A."/>
        </authorList>
    </citation>
    <scope>NUCLEOTIDE SEQUENCE</scope>
    <source>
        <strain evidence="3">FL130A</strain>
    </source>
</reference>